<accession>A0ABD2CC15</accession>
<dbReference type="Proteomes" id="UP001607303">
    <property type="component" value="Unassembled WGS sequence"/>
</dbReference>
<sequence>MLSRETKFSSLISGPDGDRTDKIKWKERLTNPENEMTVRTRRLKEETLRISNVGLSSCVCWQCGRGSIEEERNTERMERDGKRKRKKEKDEEEREEAEKSNTGEGRARRVKAKPSMMFVGVHRISGSLFGPHGNSCIVCANCSMKGAGDSDGDGDGDGDGDDDGASDGTGGGYHSRVSSKSAQPVGQLFNELRFSSLRRGGKLRGAWSEPS</sequence>
<feature type="compositionally biased region" description="Basic and acidic residues" evidence="1">
    <location>
        <begin position="70"/>
        <end position="81"/>
    </location>
</feature>
<evidence type="ECO:0000313" key="3">
    <source>
        <dbReference type="Proteomes" id="UP001607303"/>
    </source>
</evidence>
<keyword evidence="3" id="KW-1185">Reference proteome</keyword>
<feature type="compositionally biased region" description="Basic and acidic residues" evidence="1">
    <location>
        <begin position="16"/>
        <end position="30"/>
    </location>
</feature>
<feature type="compositionally biased region" description="Basic and acidic residues" evidence="1">
    <location>
        <begin position="96"/>
        <end position="107"/>
    </location>
</feature>
<feature type="compositionally biased region" description="Acidic residues" evidence="1">
    <location>
        <begin position="150"/>
        <end position="165"/>
    </location>
</feature>
<comment type="caution">
    <text evidence="2">The sequence shown here is derived from an EMBL/GenBank/DDBJ whole genome shotgun (WGS) entry which is preliminary data.</text>
</comment>
<feature type="region of interest" description="Disordered" evidence="1">
    <location>
        <begin position="148"/>
        <end position="186"/>
    </location>
</feature>
<proteinExistence type="predicted"/>
<dbReference type="EMBL" id="JAYRBN010000057">
    <property type="protein sequence ID" value="KAL2742599.1"/>
    <property type="molecule type" value="Genomic_DNA"/>
</dbReference>
<name>A0ABD2CC15_VESMC</name>
<feature type="region of interest" description="Disordered" evidence="1">
    <location>
        <begin position="70"/>
        <end position="111"/>
    </location>
</feature>
<protein>
    <submittedName>
        <fullName evidence="2">Uncharacterized protein</fullName>
    </submittedName>
</protein>
<feature type="region of interest" description="Disordered" evidence="1">
    <location>
        <begin position="1"/>
        <end position="34"/>
    </location>
</feature>
<reference evidence="2 3" key="1">
    <citation type="journal article" date="2024" name="Ann. Entomol. Soc. Am.">
        <title>Genomic analyses of the southern and eastern yellowjacket wasps (Hymenoptera: Vespidae) reveal evolutionary signatures of social life.</title>
        <authorList>
            <person name="Catto M.A."/>
            <person name="Caine P.B."/>
            <person name="Orr S.E."/>
            <person name="Hunt B.G."/>
            <person name="Goodisman M.A.D."/>
        </authorList>
    </citation>
    <scope>NUCLEOTIDE SEQUENCE [LARGE SCALE GENOMIC DNA]</scope>
    <source>
        <strain evidence="2">232</strain>
        <tissue evidence="2">Head and thorax</tissue>
    </source>
</reference>
<gene>
    <name evidence="2" type="ORF">V1477_009200</name>
</gene>
<organism evidence="2 3">
    <name type="scientific">Vespula maculifrons</name>
    <name type="common">Eastern yellow jacket</name>
    <name type="synonym">Wasp</name>
    <dbReference type="NCBI Taxonomy" id="7453"/>
    <lineage>
        <taxon>Eukaryota</taxon>
        <taxon>Metazoa</taxon>
        <taxon>Ecdysozoa</taxon>
        <taxon>Arthropoda</taxon>
        <taxon>Hexapoda</taxon>
        <taxon>Insecta</taxon>
        <taxon>Pterygota</taxon>
        <taxon>Neoptera</taxon>
        <taxon>Endopterygota</taxon>
        <taxon>Hymenoptera</taxon>
        <taxon>Apocrita</taxon>
        <taxon>Aculeata</taxon>
        <taxon>Vespoidea</taxon>
        <taxon>Vespidae</taxon>
        <taxon>Vespinae</taxon>
        <taxon>Vespula</taxon>
    </lineage>
</organism>
<evidence type="ECO:0000313" key="2">
    <source>
        <dbReference type="EMBL" id="KAL2742599.1"/>
    </source>
</evidence>
<dbReference type="AlphaFoldDB" id="A0ABD2CC15"/>
<evidence type="ECO:0000256" key="1">
    <source>
        <dbReference type="SAM" id="MobiDB-lite"/>
    </source>
</evidence>